<name>A0A1G8Q158_9MICC</name>
<keyword evidence="2" id="KW-0238">DNA-binding</keyword>
<sequence>MATRRFDPERRDRIIGAALDVIAAEGVAGASHRKIASHAGVPLGSMSYHFIGMDELLAEAFTRFSTSVSDRFDERLGRAEGIDAARQAVVDLIHEDLLDSQRDLVLTHELYTLAARKPAFRAITHDWMARSRRALGLHFDPDTCRMLDALIEGLSIHAALDAEPSNTEPSSGSEPHSRARTAAAVARITTPGTAALDHTAPDHIAPDDPAASDHTREATHE</sequence>
<dbReference type="InterPro" id="IPR001647">
    <property type="entry name" value="HTH_TetR"/>
</dbReference>
<keyword evidence="1" id="KW-0805">Transcription regulation</keyword>
<evidence type="ECO:0000256" key="3">
    <source>
        <dbReference type="ARBA" id="ARBA00023163"/>
    </source>
</evidence>
<keyword evidence="3" id="KW-0804">Transcription</keyword>
<evidence type="ECO:0000313" key="6">
    <source>
        <dbReference type="Proteomes" id="UP000182130"/>
    </source>
</evidence>
<feature type="compositionally biased region" description="Basic and acidic residues" evidence="4">
    <location>
        <begin position="199"/>
        <end position="221"/>
    </location>
</feature>
<dbReference type="InterPro" id="IPR009057">
    <property type="entry name" value="Homeodomain-like_sf"/>
</dbReference>
<feature type="compositionally biased region" description="Low complexity" evidence="4">
    <location>
        <begin position="180"/>
        <end position="190"/>
    </location>
</feature>
<evidence type="ECO:0000256" key="4">
    <source>
        <dbReference type="SAM" id="MobiDB-lite"/>
    </source>
</evidence>
<dbReference type="EMBL" id="FNEI01000006">
    <property type="protein sequence ID" value="SDI98378.1"/>
    <property type="molecule type" value="Genomic_DNA"/>
</dbReference>
<dbReference type="Proteomes" id="UP000182130">
    <property type="component" value="Unassembled WGS sequence"/>
</dbReference>
<dbReference type="PANTHER" id="PTHR47506:SF6">
    <property type="entry name" value="HTH-TYPE TRANSCRIPTIONAL REPRESSOR NEMR"/>
    <property type="match status" value="1"/>
</dbReference>
<evidence type="ECO:0000256" key="1">
    <source>
        <dbReference type="ARBA" id="ARBA00023015"/>
    </source>
</evidence>
<dbReference type="InterPro" id="IPR041583">
    <property type="entry name" value="TetR_C_31"/>
</dbReference>
<dbReference type="GO" id="GO:0003677">
    <property type="term" value="F:DNA binding"/>
    <property type="evidence" value="ECO:0007669"/>
    <property type="project" value="UniProtKB-UniRule"/>
</dbReference>
<dbReference type="Pfam" id="PF17940">
    <property type="entry name" value="TetR_C_31"/>
    <property type="match status" value="1"/>
</dbReference>
<dbReference type="InterPro" id="IPR036271">
    <property type="entry name" value="Tet_transcr_reg_TetR-rel_C_sf"/>
</dbReference>
<dbReference type="OrthoDB" id="6929199at2"/>
<evidence type="ECO:0000256" key="2">
    <source>
        <dbReference type="ARBA" id="ARBA00023125"/>
    </source>
</evidence>
<dbReference type="RefSeq" id="WP_074588482.1">
    <property type="nucleotide sequence ID" value="NZ_FNEI01000006.1"/>
</dbReference>
<dbReference type="PANTHER" id="PTHR47506">
    <property type="entry name" value="TRANSCRIPTIONAL REGULATORY PROTEIN"/>
    <property type="match status" value="1"/>
</dbReference>
<protein>
    <submittedName>
        <fullName evidence="5">Transcriptional regulator, TetR family</fullName>
    </submittedName>
</protein>
<accession>A0A1G8Q158</accession>
<keyword evidence="6" id="KW-1185">Reference proteome</keyword>
<dbReference type="AlphaFoldDB" id="A0A1G8Q158"/>
<dbReference type="Pfam" id="PF00440">
    <property type="entry name" value="TetR_N"/>
    <property type="match status" value="1"/>
</dbReference>
<gene>
    <name evidence="5" type="ORF">SAMN05216555_10629</name>
</gene>
<dbReference type="STRING" id="1045773.SAMN05216555_10629"/>
<reference evidence="6" key="1">
    <citation type="submission" date="2016-10" db="EMBL/GenBank/DDBJ databases">
        <authorList>
            <person name="Varghese N."/>
            <person name="Submissions S."/>
        </authorList>
    </citation>
    <scope>NUCLEOTIDE SEQUENCE [LARGE SCALE GENOMIC DNA]</scope>
    <source>
        <strain evidence="6">CGMCC 1.10783</strain>
    </source>
</reference>
<proteinExistence type="predicted"/>
<dbReference type="Gene3D" id="1.10.357.10">
    <property type="entry name" value="Tetracycline Repressor, domain 2"/>
    <property type="match status" value="1"/>
</dbReference>
<feature type="compositionally biased region" description="Polar residues" evidence="4">
    <location>
        <begin position="164"/>
        <end position="174"/>
    </location>
</feature>
<dbReference type="PRINTS" id="PR00455">
    <property type="entry name" value="HTHTETR"/>
</dbReference>
<dbReference type="SUPFAM" id="SSF46689">
    <property type="entry name" value="Homeodomain-like"/>
    <property type="match status" value="1"/>
</dbReference>
<dbReference type="SUPFAM" id="SSF48498">
    <property type="entry name" value="Tetracyclin repressor-like, C-terminal domain"/>
    <property type="match status" value="1"/>
</dbReference>
<dbReference type="PROSITE" id="PS50977">
    <property type="entry name" value="HTH_TETR_2"/>
    <property type="match status" value="1"/>
</dbReference>
<organism evidence="5 6">
    <name type="scientific">Arthrobacter cupressi</name>
    <dbReference type="NCBI Taxonomy" id="1045773"/>
    <lineage>
        <taxon>Bacteria</taxon>
        <taxon>Bacillati</taxon>
        <taxon>Actinomycetota</taxon>
        <taxon>Actinomycetes</taxon>
        <taxon>Micrococcales</taxon>
        <taxon>Micrococcaceae</taxon>
        <taxon>Arthrobacter</taxon>
    </lineage>
</organism>
<feature type="region of interest" description="Disordered" evidence="4">
    <location>
        <begin position="162"/>
        <end position="221"/>
    </location>
</feature>
<evidence type="ECO:0000313" key="5">
    <source>
        <dbReference type="EMBL" id="SDI98378.1"/>
    </source>
</evidence>